<name>A0A0D2MKF7_9CHLO</name>
<dbReference type="OrthoDB" id="10267969at2759"/>
<evidence type="ECO:0000313" key="9">
    <source>
        <dbReference type="Proteomes" id="UP000054498"/>
    </source>
</evidence>
<sequence>MPQTHNVHGAVIKRRLQPVAPVVTPDAQAHHQQPPRASVIPQSAAREDTLRPLSRDAAAAEATAAAAPQPPPPPHIPSAAESASAASAAVELAAGLLFAPYFAYARALEERPLLTKACTSFVGFMIGDVIAQHVAHPGASLDALRVLRLGAYGLCIDGPLGALWYDWLEANISPDNPKAMSTVLVKTALDQVVYASVGTALFFSVITLMEGRPGAVPAVVAAKFLPTLAANYAIWPLAHLINFRFVPAPYRIAYNNVVAIGWLTLLSAITHSKGSSVLTHLVGHATSLFHHSA</sequence>
<evidence type="ECO:0000313" key="8">
    <source>
        <dbReference type="EMBL" id="KIY95410.1"/>
    </source>
</evidence>
<dbReference type="Pfam" id="PF04117">
    <property type="entry name" value="Mpv17_PMP22"/>
    <property type="match status" value="1"/>
</dbReference>
<proteinExistence type="inferred from homology"/>
<evidence type="ECO:0000256" key="4">
    <source>
        <dbReference type="ARBA" id="ARBA00022989"/>
    </source>
</evidence>
<dbReference type="GO" id="GO:0016020">
    <property type="term" value="C:membrane"/>
    <property type="evidence" value="ECO:0007669"/>
    <property type="project" value="UniProtKB-SubCell"/>
</dbReference>
<feature type="compositionally biased region" description="Low complexity" evidence="7">
    <location>
        <begin position="57"/>
        <end position="67"/>
    </location>
</feature>
<dbReference type="PANTHER" id="PTHR11266:SF17">
    <property type="entry name" value="PROTEIN MPV17"/>
    <property type="match status" value="1"/>
</dbReference>
<keyword evidence="3" id="KW-0812">Transmembrane</keyword>
<dbReference type="EMBL" id="KK103522">
    <property type="protein sequence ID" value="KIY95410.1"/>
    <property type="molecule type" value="Genomic_DNA"/>
</dbReference>
<keyword evidence="9" id="KW-1185">Reference proteome</keyword>
<evidence type="ECO:0000256" key="5">
    <source>
        <dbReference type="ARBA" id="ARBA00023136"/>
    </source>
</evidence>
<reference evidence="8 9" key="1">
    <citation type="journal article" date="2013" name="BMC Genomics">
        <title>Reconstruction of the lipid metabolism for the microalga Monoraphidium neglectum from its genome sequence reveals characteristics suitable for biofuel production.</title>
        <authorList>
            <person name="Bogen C."/>
            <person name="Al-Dilaimi A."/>
            <person name="Albersmeier A."/>
            <person name="Wichmann J."/>
            <person name="Grundmann M."/>
            <person name="Rupp O."/>
            <person name="Lauersen K.J."/>
            <person name="Blifernez-Klassen O."/>
            <person name="Kalinowski J."/>
            <person name="Goesmann A."/>
            <person name="Mussgnug J.H."/>
            <person name="Kruse O."/>
        </authorList>
    </citation>
    <scope>NUCLEOTIDE SEQUENCE [LARGE SCALE GENOMIC DNA]</scope>
    <source>
        <strain evidence="8 9">SAG 48.87</strain>
    </source>
</reference>
<dbReference type="GeneID" id="25729925"/>
<evidence type="ECO:0000256" key="7">
    <source>
        <dbReference type="SAM" id="MobiDB-lite"/>
    </source>
</evidence>
<keyword evidence="5" id="KW-0472">Membrane</keyword>
<evidence type="ECO:0000256" key="3">
    <source>
        <dbReference type="ARBA" id="ARBA00022692"/>
    </source>
</evidence>
<gene>
    <name evidence="8" type="ORF">MNEG_12551</name>
</gene>
<dbReference type="KEGG" id="mng:MNEG_12551"/>
<organism evidence="8 9">
    <name type="scientific">Monoraphidium neglectum</name>
    <dbReference type="NCBI Taxonomy" id="145388"/>
    <lineage>
        <taxon>Eukaryota</taxon>
        <taxon>Viridiplantae</taxon>
        <taxon>Chlorophyta</taxon>
        <taxon>core chlorophytes</taxon>
        <taxon>Chlorophyceae</taxon>
        <taxon>CS clade</taxon>
        <taxon>Sphaeropleales</taxon>
        <taxon>Selenastraceae</taxon>
        <taxon>Monoraphidium</taxon>
    </lineage>
</organism>
<protein>
    <submittedName>
        <fullName evidence="8">Protein sym1</fullName>
    </submittedName>
</protein>
<dbReference type="Proteomes" id="UP000054498">
    <property type="component" value="Unassembled WGS sequence"/>
</dbReference>
<dbReference type="InterPro" id="IPR007248">
    <property type="entry name" value="Mpv17_PMP22"/>
</dbReference>
<evidence type="ECO:0000256" key="2">
    <source>
        <dbReference type="ARBA" id="ARBA00006824"/>
    </source>
</evidence>
<accession>A0A0D2MKF7</accession>
<dbReference type="RefSeq" id="XP_013894430.1">
    <property type="nucleotide sequence ID" value="XM_014038976.1"/>
</dbReference>
<dbReference type="STRING" id="145388.A0A0D2MKF7"/>
<dbReference type="GO" id="GO:0005737">
    <property type="term" value="C:cytoplasm"/>
    <property type="evidence" value="ECO:0007669"/>
    <property type="project" value="TreeGrafter"/>
</dbReference>
<evidence type="ECO:0000256" key="6">
    <source>
        <dbReference type="RuleBase" id="RU363053"/>
    </source>
</evidence>
<feature type="region of interest" description="Disordered" evidence="7">
    <location>
        <begin position="24"/>
        <end position="80"/>
    </location>
</feature>
<feature type="compositionally biased region" description="Basic and acidic residues" evidence="7">
    <location>
        <begin position="45"/>
        <end position="54"/>
    </location>
</feature>
<comment type="subcellular location">
    <subcellularLocation>
        <location evidence="1">Membrane</location>
        <topology evidence="1">Multi-pass membrane protein</topology>
    </subcellularLocation>
</comment>
<dbReference type="AlphaFoldDB" id="A0A0D2MKF7"/>
<evidence type="ECO:0000256" key="1">
    <source>
        <dbReference type="ARBA" id="ARBA00004141"/>
    </source>
</evidence>
<dbReference type="PANTHER" id="PTHR11266">
    <property type="entry name" value="PEROXISOMAL MEMBRANE PROTEIN 2, PXMP2 MPV17"/>
    <property type="match status" value="1"/>
</dbReference>
<comment type="similarity">
    <text evidence="2 6">Belongs to the peroxisomal membrane protein PXMP2/4 family.</text>
</comment>
<keyword evidence="4" id="KW-1133">Transmembrane helix</keyword>